<dbReference type="EMBL" id="CT867988">
    <property type="protein sequence ID" value="CAK56874.1"/>
    <property type="molecule type" value="Genomic_DNA"/>
</dbReference>
<keyword evidence="2" id="KW-1185">Reference proteome</keyword>
<dbReference type="GeneID" id="5010056"/>
<dbReference type="InParanoid" id="A0BEA7"/>
<protein>
    <submittedName>
        <fullName evidence="1">Uncharacterized protein</fullName>
    </submittedName>
</protein>
<dbReference type="RefSeq" id="XP_001424272.1">
    <property type="nucleotide sequence ID" value="XM_001424235.1"/>
</dbReference>
<dbReference type="AlphaFoldDB" id="A0BEA7"/>
<reference evidence="1 2" key="1">
    <citation type="journal article" date="2006" name="Nature">
        <title>Global trends of whole-genome duplications revealed by the ciliate Paramecium tetraurelia.</title>
        <authorList>
            <consortium name="Genoscope"/>
            <person name="Aury J.-M."/>
            <person name="Jaillon O."/>
            <person name="Duret L."/>
            <person name="Noel B."/>
            <person name="Jubin C."/>
            <person name="Porcel B.M."/>
            <person name="Segurens B."/>
            <person name="Daubin V."/>
            <person name="Anthouard V."/>
            <person name="Aiach N."/>
            <person name="Arnaiz O."/>
            <person name="Billaut A."/>
            <person name="Beisson J."/>
            <person name="Blanc I."/>
            <person name="Bouhouche K."/>
            <person name="Camara F."/>
            <person name="Duharcourt S."/>
            <person name="Guigo R."/>
            <person name="Gogendeau D."/>
            <person name="Katinka M."/>
            <person name="Keller A.-M."/>
            <person name="Kissmehl R."/>
            <person name="Klotz C."/>
            <person name="Koll F."/>
            <person name="Le Moue A."/>
            <person name="Lepere C."/>
            <person name="Malinsky S."/>
            <person name="Nowacki M."/>
            <person name="Nowak J.K."/>
            <person name="Plattner H."/>
            <person name="Poulain J."/>
            <person name="Ruiz F."/>
            <person name="Serrano V."/>
            <person name="Zagulski M."/>
            <person name="Dessen P."/>
            <person name="Betermier M."/>
            <person name="Weissenbach J."/>
            <person name="Scarpelli C."/>
            <person name="Schachter V."/>
            <person name="Sperling L."/>
            <person name="Meyer E."/>
            <person name="Cohen J."/>
            <person name="Wincker P."/>
        </authorList>
    </citation>
    <scope>NUCLEOTIDE SEQUENCE [LARGE SCALE GENOMIC DNA]</scope>
    <source>
        <strain evidence="1 2">Stock d4-2</strain>
    </source>
</reference>
<organism evidence="1 2">
    <name type="scientific">Paramecium tetraurelia</name>
    <dbReference type="NCBI Taxonomy" id="5888"/>
    <lineage>
        <taxon>Eukaryota</taxon>
        <taxon>Sar</taxon>
        <taxon>Alveolata</taxon>
        <taxon>Ciliophora</taxon>
        <taxon>Intramacronucleata</taxon>
        <taxon>Oligohymenophorea</taxon>
        <taxon>Peniculida</taxon>
        <taxon>Parameciidae</taxon>
        <taxon>Paramecium</taxon>
    </lineage>
</organism>
<gene>
    <name evidence="1" type="ORF">GSPATT00027907001</name>
</gene>
<name>A0BEA7_PARTE</name>
<evidence type="ECO:0000313" key="2">
    <source>
        <dbReference type="Proteomes" id="UP000000600"/>
    </source>
</evidence>
<dbReference type="HOGENOM" id="CLU_1351164_0_0_1"/>
<accession>A0BEA7</accession>
<sequence length="203" mass="23746">MLNNLITIIAECQINSEQIKQLFVDPHLAFQMLSSNGHDIDQSEIKRFISLNDEEIKHQIIQFNSNSEANLNMLSILNFTKQFLNFLKLNNNHMSEKSLSNSCNRRLLILSKFFVFSIEYSKIQILKEDSSYNPTELFNQIDQFGKGYIHTEHQKNAQIYLTTTSQLSLDFLTEIMMGEFQKPIFYQSQNPHGNNHLEYNTKI</sequence>
<dbReference type="KEGG" id="ptm:GSPATT00027907001"/>
<evidence type="ECO:0000313" key="1">
    <source>
        <dbReference type="EMBL" id="CAK56874.1"/>
    </source>
</evidence>
<dbReference type="Proteomes" id="UP000000600">
    <property type="component" value="Unassembled WGS sequence"/>
</dbReference>
<proteinExistence type="predicted"/>